<dbReference type="InterPro" id="IPR000914">
    <property type="entry name" value="SBP_5_dom"/>
</dbReference>
<organism evidence="3 4">
    <name type="scientific">Corynebacterium anserum</name>
    <dbReference type="NCBI Taxonomy" id="2684406"/>
    <lineage>
        <taxon>Bacteria</taxon>
        <taxon>Bacillati</taxon>
        <taxon>Actinomycetota</taxon>
        <taxon>Actinomycetes</taxon>
        <taxon>Mycobacteriales</taxon>
        <taxon>Corynebacteriaceae</taxon>
        <taxon>Corynebacterium</taxon>
    </lineage>
</organism>
<dbReference type="Gene3D" id="3.40.190.10">
    <property type="entry name" value="Periplasmic binding protein-like II"/>
    <property type="match status" value="1"/>
</dbReference>
<name>A0A7G7YNK1_9CORY</name>
<dbReference type="InterPro" id="IPR039424">
    <property type="entry name" value="SBP_5"/>
</dbReference>
<proteinExistence type="predicted"/>
<accession>A0A7G7YNK1</accession>
<evidence type="ECO:0000313" key="3">
    <source>
        <dbReference type="EMBL" id="QNH96071.1"/>
    </source>
</evidence>
<evidence type="ECO:0000256" key="1">
    <source>
        <dbReference type="SAM" id="MobiDB-lite"/>
    </source>
</evidence>
<dbReference type="GO" id="GO:0015833">
    <property type="term" value="P:peptide transport"/>
    <property type="evidence" value="ECO:0007669"/>
    <property type="project" value="TreeGrafter"/>
</dbReference>
<protein>
    <submittedName>
        <fullName evidence="3">Peptide ABC transporter</fullName>
    </submittedName>
</protein>
<dbReference type="PROSITE" id="PS51257">
    <property type="entry name" value="PROKAR_LIPOPROTEIN"/>
    <property type="match status" value="1"/>
</dbReference>
<dbReference type="SUPFAM" id="SSF53850">
    <property type="entry name" value="Periplasmic binding protein-like II"/>
    <property type="match status" value="1"/>
</dbReference>
<dbReference type="PANTHER" id="PTHR30290">
    <property type="entry name" value="PERIPLASMIC BINDING COMPONENT OF ABC TRANSPORTER"/>
    <property type="match status" value="1"/>
</dbReference>
<dbReference type="PANTHER" id="PTHR30290:SF65">
    <property type="entry name" value="MONOACYL PHOSPHATIDYLINOSITOL TETRAMANNOSIDE-BINDING PROTEIN LPQW-RELATED"/>
    <property type="match status" value="1"/>
</dbReference>
<dbReference type="AlphaFoldDB" id="A0A7G7YNK1"/>
<feature type="domain" description="Solute-binding protein family 5" evidence="2">
    <location>
        <begin position="92"/>
        <end position="448"/>
    </location>
</feature>
<dbReference type="EMBL" id="CP046883">
    <property type="protein sequence ID" value="QNH96071.1"/>
    <property type="molecule type" value="Genomic_DNA"/>
</dbReference>
<dbReference type="Proteomes" id="UP000515275">
    <property type="component" value="Chromosome"/>
</dbReference>
<dbReference type="RefSeq" id="WP_186276637.1">
    <property type="nucleotide sequence ID" value="NZ_CP046883.1"/>
</dbReference>
<feature type="region of interest" description="Disordered" evidence="1">
    <location>
        <begin position="522"/>
        <end position="546"/>
    </location>
</feature>
<dbReference type="KEGG" id="cans:GP473_04785"/>
<dbReference type="GO" id="GO:1904680">
    <property type="term" value="F:peptide transmembrane transporter activity"/>
    <property type="evidence" value="ECO:0007669"/>
    <property type="project" value="TreeGrafter"/>
</dbReference>
<evidence type="ECO:0000313" key="4">
    <source>
        <dbReference type="Proteomes" id="UP000515275"/>
    </source>
</evidence>
<sequence>MSPGISRPSKSLRVLSAIVGASALISGLSACSDSSELGQKHASEKFGYLLSRPLVTLNAGTSTGVVTDAEKASARLYPGPFIAGPDGQLLPNPDLVTAQPKAQDAKTVVYTINSRANYSDGAPVVCDDFLMAHVASSRSDLFGADMPLFSQVASVNCTPGAKTFTVVFKEKFGARYRELFTPGTVLPTHIVAEKAGVDDPVAVMYSGDDNQLSALGRSWQDTFNVTKTDPASVPTSGPYKVAKRGSDGELTLVANSNYAGGAPLQDPVVLWPGGSDVKQLVSQDQLAVADLTSATRAEDVGMSSPDFYIDNHTSGRVDTLLLDTEGLFTTVNNRRALALCIDRAVLVDTVKKDLNVDVTATGLRMLPSTHPLSQQLKSLSVENQKVNKRWSRGMLGGQSIRVGYLKDVPRYKTLVDGLKKSCADAGITIQAVPLSVDAFGAMGKDYDVLLDTRPSFGRDASTNESTLSHVASIRKLEQQLNSDMLTIPLTTEPRQIAVEAHVANVSDNAGDAGVSWNMDRWKEQAEPVNPRPGESTASPDANPNAV</sequence>
<dbReference type="Pfam" id="PF00496">
    <property type="entry name" value="SBP_bac_5"/>
    <property type="match status" value="1"/>
</dbReference>
<gene>
    <name evidence="3" type="ORF">GP473_04785</name>
</gene>
<feature type="compositionally biased region" description="Polar residues" evidence="1">
    <location>
        <begin position="535"/>
        <end position="546"/>
    </location>
</feature>
<reference evidence="3 4" key="1">
    <citation type="submission" date="2019-12" db="EMBL/GenBank/DDBJ databases">
        <title>Corynebacterium sp. nov., isolated from feces of the Anser Albifrons in China.</title>
        <authorList>
            <person name="Liu Q."/>
        </authorList>
    </citation>
    <scope>NUCLEOTIDE SEQUENCE [LARGE SCALE GENOMIC DNA]</scope>
    <source>
        <strain evidence="3 4">23H37-10</strain>
    </source>
</reference>
<evidence type="ECO:0000259" key="2">
    <source>
        <dbReference type="Pfam" id="PF00496"/>
    </source>
</evidence>
<dbReference type="Gene3D" id="3.10.105.10">
    <property type="entry name" value="Dipeptide-binding Protein, Domain 3"/>
    <property type="match status" value="1"/>
</dbReference>
<keyword evidence="4" id="KW-1185">Reference proteome</keyword>